<feature type="transmembrane region" description="Helical" evidence="2">
    <location>
        <begin position="177"/>
        <end position="198"/>
    </location>
</feature>
<dbReference type="AlphaFoldDB" id="A0A9W7FWX1"/>
<feature type="transmembrane region" description="Helical" evidence="2">
    <location>
        <begin position="140"/>
        <end position="165"/>
    </location>
</feature>
<proteinExistence type="predicted"/>
<feature type="transmembrane region" description="Helical" evidence="2">
    <location>
        <begin position="96"/>
        <end position="120"/>
    </location>
</feature>
<evidence type="ECO:0000256" key="1">
    <source>
        <dbReference type="SAM" id="MobiDB-lite"/>
    </source>
</evidence>
<dbReference type="OrthoDB" id="201504at2759"/>
<keyword evidence="2" id="KW-0472">Membrane</keyword>
<keyword evidence="2" id="KW-1133">Transmembrane helix</keyword>
<dbReference type="PANTHER" id="PTHR32251">
    <property type="entry name" value="3-OXO-5-ALPHA-STEROID 4-DEHYDROGENASE"/>
    <property type="match status" value="1"/>
</dbReference>
<keyword evidence="4" id="KW-1185">Reference proteome</keyword>
<comment type="caution">
    <text evidence="3">The sequence shown here is derived from an EMBL/GenBank/DDBJ whole genome shotgun (WGS) entry which is preliminary data.</text>
</comment>
<name>A0A9W7FWX1_9STRA</name>
<accession>A0A9W7FWX1</accession>
<dbReference type="EMBL" id="BRXZ01008090">
    <property type="protein sequence ID" value="GMI21229.1"/>
    <property type="molecule type" value="Genomic_DNA"/>
</dbReference>
<feature type="region of interest" description="Disordered" evidence="1">
    <location>
        <begin position="1"/>
        <end position="27"/>
    </location>
</feature>
<dbReference type="InterPro" id="IPR010721">
    <property type="entry name" value="UstE-like"/>
</dbReference>
<reference evidence="3" key="1">
    <citation type="submission" date="2022-07" db="EMBL/GenBank/DDBJ databases">
        <title>Genome analysis of Parmales, a sister group of diatoms, reveals the evolutionary specialization of diatoms from phago-mixotrophs to photoautotrophs.</title>
        <authorList>
            <person name="Ban H."/>
            <person name="Sato S."/>
            <person name="Yoshikawa S."/>
            <person name="Kazumasa Y."/>
            <person name="Nakamura Y."/>
            <person name="Ichinomiya M."/>
            <person name="Saitoh K."/>
            <person name="Sato N."/>
            <person name="Blanc-Mathieu R."/>
            <person name="Endo H."/>
            <person name="Kuwata A."/>
            <person name="Ogata H."/>
        </authorList>
    </citation>
    <scope>NUCLEOTIDE SEQUENCE</scope>
</reference>
<dbReference type="PANTHER" id="PTHR32251:SF17">
    <property type="entry name" value="STEROID 5-ALPHA REDUCTASE C-TERMINAL DOMAIN-CONTAINING PROTEIN"/>
    <property type="match status" value="1"/>
</dbReference>
<evidence type="ECO:0000256" key="2">
    <source>
        <dbReference type="SAM" id="Phobius"/>
    </source>
</evidence>
<dbReference type="Pfam" id="PF06966">
    <property type="entry name" value="DUF1295"/>
    <property type="match status" value="1"/>
</dbReference>
<evidence type="ECO:0008006" key="5">
    <source>
        <dbReference type="Google" id="ProtNLM"/>
    </source>
</evidence>
<dbReference type="Gene3D" id="1.20.120.1630">
    <property type="match status" value="1"/>
</dbReference>
<protein>
    <recommendedName>
        <fullName evidence="5">Steroid 5-alpha reductase C-terminal domain-containing protein</fullName>
    </recommendedName>
</protein>
<dbReference type="Proteomes" id="UP001165082">
    <property type="component" value="Unassembled WGS sequence"/>
</dbReference>
<feature type="transmembrane region" description="Helical" evidence="2">
    <location>
        <begin position="71"/>
        <end position="89"/>
    </location>
</feature>
<evidence type="ECO:0000313" key="4">
    <source>
        <dbReference type="Proteomes" id="UP001165082"/>
    </source>
</evidence>
<feature type="non-terminal residue" evidence="3">
    <location>
        <position position="243"/>
    </location>
</feature>
<organism evidence="3 4">
    <name type="scientific">Triparma retinervis</name>
    <dbReference type="NCBI Taxonomy" id="2557542"/>
    <lineage>
        <taxon>Eukaryota</taxon>
        <taxon>Sar</taxon>
        <taxon>Stramenopiles</taxon>
        <taxon>Ochrophyta</taxon>
        <taxon>Bolidophyceae</taxon>
        <taxon>Parmales</taxon>
        <taxon>Triparmaceae</taxon>
        <taxon>Triparma</taxon>
    </lineage>
</organism>
<dbReference type="GO" id="GO:0016020">
    <property type="term" value="C:membrane"/>
    <property type="evidence" value="ECO:0007669"/>
    <property type="project" value="TreeGrafter"/>
</dbReference>
<keyword evidence="2" id="KW-0812">Transmembrane</keyword>
<evidence type="ECO:0000313" key="3">
    <source>
        <dbReference type="EMBL" id="GMI21229.1"/>
    </source>
</evidence>
<gene>
    <name evidence="3" type="ORF">TrRE_jg4490</name>
</gene>
<sequence>MSTGMRKRGTSRDTSSPSPVSRGGAIATSQSSSKLFGIEPNLASSSSIFGAVNAVGFVISCTTGSHVHLDLLGTGAFIPATLLPLLAAMKRAPLPASILTSQITITLWAGRLALFLFYRATILKHDARLTDTLGNLSGCFGFWFLSFLWGVFAALPHTLCLSPIAKAKAARSQPAPFVALSAVGFLVSIAGLAIEIISDLQKWNFKNNNPSDQFIQSGLWGISQHPNYFGNLLIFCGLFLQNF</sequence>